<accession>A0AAD4GFX0</accession>
<evidence type="ECO:0000313" key="3">
    <source>
        <dbReference type="Proteomes" id="UP001194468"/>
    </source>
</evidence>
<organism evidence="2 3">
    <name type="scientific">Boletus edulis BED1</name>
    <dbReference type="NCBI Taxonomy" id="1328754"/>
    <lineage>
        <taxon>Eukaryota</taxon>
        <taxon>Fungi</taxon>
        <taxon>Dikarya</taxon>
        <taxon>Basidiomycota</taxon>
        <taxon>Agaricomycotina</taxon>
        <taxon>Agaricomycetes</taxon>
        <taxon>Agaricomycetidae</taxon>
        <taxon>Boletales</taxon>
        <taxon>Boletineae</taxon>
        <taxon>Boletaceae</taxon>
        <taxon>Boletoideae</taxon>
        <taxon>Boletus</taxon>
    </lineage>
</organism>
<protein>
    <submittedName>
        <fullName evidence="2">Uncharacterized protein</fullName>
    </submittedName>
</protein>
<sequence>MSSFRAAARTRAFNLSTSFRRPITTRRIGSQSDREKRPTLPPNPSFIDNAPGWNEDLATTSEAFVKADRESTTLDEMAQKTVDYMQSHHDPENAQTHATYAREEIGGPLGTAGVGEFEGVVGKDDLGPSDDVQVESDGRVVTRRVARQETTVREGQANA</sequence>
<evidence type="ECO:0000256" key="1">
    <source>
        <dbReference type="SAM" id="MobiDB-lite"/>
    </source>
</evidence>
<proteinExistence type="predicted"/>
<feature type="region of interest" description="Disordered" evidence="1">
    <location>
        <begin position="15"/>
        <end position="54"/>
    </location>
</feature>
<reference evidence="2" key="1">
    <citation type="submission" date="2019-10" db="EMBL/GenBank/DDBJ databases">
        <authorList>
            <consortium name="DOE Joint Genome Institute"/>
            <person name="Kuo A."/>
            <person name="Miyauchi S."/>
            <person name="Kiss E."/>
            <person name="Drula E."/>
            <person name="Kohler A."/>
            <person name="Sanchez-Garcia M."/>
            <person name="Andreopoulos B."/>
            <person name="Barry K.W."/>
            <person name="Bonito G."/>
            <person name="Buee M."/>
            <person name="Carver A."/>
            <person name="Chen C."/>
            <person name="Cichocki N."/>
            <person name="Clum A."/>
            <person name="Culley D."/>
            <person name="Crous P.W."/>
            <person name="Fauchery L."/>
            <person name="Girlanda M."/>
            <person name="Hayes R."/>
            <person name="Keri Z."/>
            <person name="LaButti K."/>
            <person name="Lipzen A."/>
            <person name="Lombard V."/>
            <person name="Magnuson J."/>
            <person name="Maillard F."/>
            <person name="Morin E."/>
            <person name="Murat C."/>
            <person name="Nolan M."/>
            <person name="Ohm R."/>
            <person name="Pangilinan J."/>
            <person name="Pereira M."/>
            <person name="Perotto S."/>
            <person name="Peter M."/>
            <person name="Riley R."/>
            <person name="Sitrit Y."/>
            <person name="Stielow B."/>
            <person name="Szollosi G."/>
            <person name="Zifcakova L."/>
            <person name="Stursova M."/>
            <person name="Spatafora J.W."/>
            <person name="Tedersoo L."/>
            <person name="Vaario L.-M."/>
            <person name="Yamada A."/>
            <person name="Yan M."/>
            <person name="Wang P."/>
            <person name="Xu J."/>
            <person name="Bruns T."/>
            <person name="Baldrian P."/>
            <person name="Vilgalys R."/>
            <person name="Henrissat B."/>
            <person name="Grigoriev I.V."/>
            <person name="Hibbett D."/>
            <person name="Nagy L.G."/>
            <person name="Martin F.M."/>
        </authorList>
    </citation>
    <scope>NUCLEOTIDE SEQUENCE</scope>
    <source>
        <strain evidence="2">BED1</strain>
    </source>
</reference>
<gene>
    <name evidence="2" type="ORF">L210DRAFT_3536637</name>
</gene>
<feature type="region of interest" description="Disordered" evidence="1">
    <location>
        <begin position="106"/>
        <end position="138"/>
    </location>
</feature>
<dbReference type="AlphaFoldDB" id="A0AAD4GFX0"/>
<dbReference type="Proteomes" id="UP001194468">
    <property type="component" value="Unassembled WGS sequence"/>
</dbReference>
<reference evidence="2" key="2">
    <citation type="journal article" date="2020" name="Nat. Commun.">
        <title>Large-scale genome sequencing of mycorrhizal fungi provides insights into the early evolution of symbiotic traits.</title>
        <authorList>
            <person name="Miyauchi S."/>
            <person name="Kiss E."/>
            <person name="Kuo A."/>
            <person name="Drula E."/>
            <person name="Kohler A."/>
            <person name="Sanchez-Garcia M."/>
            <person name="Morin E."/>
            <person name="Andreopoulos B."/>
            <person name="Barry K.W."/>
            <person name="Bonito G."/>
            <person name="Buee M."/>
            <person name="Carver A."/>
            <person name="Chen C."/>
            <person name="Cichocki N."/>
            <person name="Clum A."/>
            <person name="Culley D."/>
            <person name="Crous P.W."/>
            <person name="Fauchery L."/>
            <person name="Girlanda M."/>
            <person name="Hayes R.D."/>
            <person name="Keri Z."/>
            <person name="LaButti K."/>
            <person name="Lipzen A."/>
            <person name="Lombard V."/>
            <person name="Magnuson J."/>
            <person name="Maillard F."/>
            <person name="Murat C."/>
            <person name="Nolan M."/>
            <person name="Ohm R.A."/>
            <person name="Pangilinan J."/>
            <person name="Pereira M.F."/>
            <person name="Perotto S."/>
            <person name="Peter M."/>
            <person name="Pfister S."/>
            <person name="Riley R."/>
            <person name="Sitrit Y."/>
            <person name="Stielow J.B."/>
            <person name="Szollosi G."/>
            <person name="Zifcakova L."/>
            <person name="Stursova M."/>
            <person name="Spatafora J.W."/>
            <person name="Tedersoo L."/>
            <person name="Vaario L.M."/>
            <person name="Yamada A."/>
            <person name="Yan M."/>
            <person name="Wang P."/>
            <person name="Xu J."/>
            <person name="Bruns T."/>
            <person name="Baldrian P."/>
            <person name="Vilgalys R."/>
            <person name="Dunand C."/>
            <person name="Henrissat B."/>
            <person name="Grigoriev I.V."/>
            <person name="Hibbett D."/>
            <person name="Nagy L.G."/>
            <person name="Martin F.M."/>
        </authorList>
    </citation>
    <scope>NUCLEOTIDE SEQUENCE</scope>
    <source>
        <strain evidence="2">BED1</strain>
    </source>
</reference>
<dbReference type="EMBL" id="WHUW01000009">
    <property type="protein sequence ID" value="KAF8442451.1"/>
    <property type="molecule type" value="Genomic_DNA"/>
</dbReference>
<keyword evidence="3" id="KW-1185">Reference proteome</keyword>
<name>A0AAD4GFX0_BOLED</name>
<evidence type="ECO:0000313" key="2">
    <source>
        <dbReference type="EMBL" id="KAF8442451.1"/>
    </source>
</evidence>
<comment type="caution">
    <text evidence="2">The sequence shown here is derived from an EMBL/GenBank/DDBJ whole genome shotgun (WGS) entry which is preliminary data.</text>
</comment>